<dbReference type="GO" id="GO:0019079">
    <property type="term" value="P:viral genome replication"/>
    <property type="evidence" value="ECO:0007669"/>
    <property type="project" value="InterPro"/>
</dbReference>
<dbReference type="EMBL" id="MT247765">
    <property type="protein sequence ID" value="QMI57847.1"/>
    <property type="molecule type" value="Genomic_DNA"/>
</dbReference>
<feature type="compositionally biased region" description="Low complexity" evidence="6">
    <location>
        <begin position="514"/>
        <end position="534"/>
    </location>
</feature>
<organism evidence="8">
    <name type="scientific">Chestnut teal chaphamaparvovirus</name>
    <dbReference type="NCBI Taxonomy" id="2759402"/>
    <lineage>
        <taxon>Viruses</taxon>
        <taxon>Monodnaviria</taxon>
        <taxon>Shotokuvirae</taxon>
        <taxon>Cossaviricota</taxon>
        <taxon>Quintoviricetes</taxon>
        <taxon>Piccovirales</taxon>
        <taxon>Parvoviridae</taxon>
        <taxon>Hamaparvovirinae</taxon>
        <taxon>Chaphamaparvovirus</taxon>
    </lineage>
</organism>
<dbReference type="PROSITE" id="PS51206">
    <property type="entry name" value="SF3_HELICASE_1"/>
    <property type="match status" value="1"/>
</dbReference>
<protein>
    <submittedName>
        <fullName evidence="8">Nonstructural protein 1</fullName>
    </submittedName>
</protein>
<keyword evidence="3" id="KW-0235">DNA replication</keyword>
<evidence type="ECO:0000256" key="5">
    <source>
        <dbReference type="ARBA" id="ARBA00022840"/>
    </source>
</evidence>
<dbReference type="GO" id="GO:0005524">
    <property type="term" value="F:ATP binding"/>
    <property type="evidence" value="ECO:0007669"/>
    <property type="project" value="UniProtKB-KW"/>
</dbReference>
<dbReference type="InterPro" id="IPR014015">
    <property type="entry name" value="Helicase_SF3_DNA-vir"/>
</dbReference>
<accession>A0A7D6WT62</accession>
<feature type="domain" description="SF3 helicase" evidence="7">
    <location>
        <begin position="253"/>
        <end position="438"/>
    </location>
</feature>
<keyword evidence="4" id="KW-0547">Nucleotide-binding</keyword>
<feature type="region of interest" description="Disordered" evidence="6">
    <location>
        <begin position="456"/>
        <end position="588"/>
    </location>
</feature>
<feature type="compositionally biased region" description="Basic and acidic residues" evidence="6">
    <location>
        <begin position="568"/>
        <end position="588"/>
    </location>
</feature>
<evidence type="ECO:0000256" key="3">
    <source>
        <dbReference type="ARBA" id="ARBA00022705"/>
    </source>
</evidence>
<dbReference type="Pfam" id="PF01057">
    <property type="entry name" value="Parvo_NS1"/>
    <property type="match status" value="1"/>
</dbReference>
<dbReference type="InterPro" id="IPR027417">
    <property type="entry name" value="P-loop_NTPase"/>
</dbReference>
<dbReference type="GO" id="GO:0042025">
    <property type="term" value="C:host cell nucleus"/>
    <property type="evidence" value="ECO:0007669"/>
    <property type="project" value="UniProtKB-SubCell"/>
</dbReference>
<name>A0A7D6WT62_9VIRU</name>
<dbReference type="InterPro" id="IPR001257">
    <property type="entry name" value="Parvovirus_NS1_helicase"/>
</dbReference>
<evidence type="ECO:0000313" key="8">
    <source>
        <dbReference type="EMBL" id="QMI57847.1"/>
    </source>
</evidence>
<evidence type="ECO:0000259" key="7">
    <source>
        <dbReference type="PROSITE" id="PS51206"/>
    </source>
</evidence>
<proteinExistence type="predicted"/>
<feature type="compositionally biased region" description="Basic and acidic residues" evidence="6">
    <location>
        <begin position="535"/>
        <end position="548"/>
    </location>
</feature>
<evidence type="ECO:0000256" key="4">
    <source>
        <dbReference type="ARBA" id="ARBA00022741"/>
    </source>
</evidence>
<evidence type="ECO:0000256" key="6">
    <source>
        <dbReference type="SAM" id="MobiDB-lite"/>
    </source>
</evidence>
<reference evidence="8" key="1">
    <citation type="journal article" date="2020" name="Sci">
        <title>Metagenomics characterisation of avian parvoviruses and picornaviruses from Australian wild ducks.</title>
        <authorList>
            <person name="Vibin J."/>
            <person name="Chamings A."/>
            <person name="Klaassen M."/>
            <person name="Bhatta T.R."/>
            <person name="Alexandersen S."/>
        </authorList>
    </citation>
    <scope>NUCLEOTIDE SEQUENCE</scope>
    <source>
        <strain evidence="8">CTCPaV/N39/N40/2864nt/CT08.18/12952-AU</strain>
    </source>
</reference>
<evidence type="ECO:0000256" key="1">
    <source>
        <dbReference type="ARBA" id="ARBA00004147"/>
    </source>
</evidence>
<sequence>MESSGYCYRIYKWSRPTGEGLGSILGGQEDTPLIDEKEFVARPIPIYDAESNLINMKTYLGIVLQIANEDGEIVNDMIMYGAILCQMQCNEEWICIGETNKHNIFHVHALIKCAVRSDSFRRTMQNVWKSMHTHAAFIDRWGAGCTLDMMKCQKAHNPKALLEYMCKNPHWCLTNSMRLGQRAYDIQKWDFAARFRGESTERDVNIDQGNPMTQEIVTAIQTSGAKSLEELMRCKPEVFIKHLHKPGLQTIVQNCLTFVKCLGQTWNIQNYARFTPDPSAIHGILLTQGISPDRFDSTFMRWICKLDSKKNTICLLGPSNTGKTTFIRGFRALCPAGEVCNGANFNFEDLVDRYWGIWDEPLLGPEQADKFKQIAGGEPCVVPVKFKKPAHIPRTPMWINTNHEIWQWCPGEKAMFQNRMWTFHFKHNISDGRFNPRTSESSCECRYCRQLTGSKASTSSTTIERVHQSERSESTGELMATGGGGFKKPMGTGPMRKGKRSSREYAGSNSGGESSSTAKLRRSSSSTASTSSGSDTEHGPRCTVERVRGAGSWPEQSFQSLNRGGDYGIDRTGDEGTSRGVGRTHERSEQPDLYCYETIDPMVPMGRSGYEELEVAIQAEKRRLAEQVGTLECPTPEQWEQYLAAIWHRYKDIIIRKQNVEPDENVDPLSADKENE</sequence>
<comment type="subcellular location">
    <subcellularLocation>
        <location evidence="1">Host nucleus</location>
    </subcellularLocation>
</comment>
<dbReference type="Gene3D" id="3.40.50.300">
    <property type="entry name" value="P-loop containing nucleotide triphosphate hydrolases"/>
    <property type="match status" value="1"/>
</dbReference>
<dbReference type="SUPFAM" id="SSF52540">
    <property type="entry name" value="P-loop containing nucleoside triphosphate hydrolases"/>
    <property type="match status" value="1"/>
</dbReference>
<keyword evidence="2" id="KW-1048">Host nucleus</keyword>
<dbReference type="GO" id="GO:0006260">
    <property type="term" value="P:DNA replication"/>
    <property type="evidence" value="ECO:0007669"/>
    <property type="project" value="UniProtKB-KW"/>
</dbReference>
<evidence type="ECO:0000256" key="2">
    <source>
        <dbReference type="ARBA" id="ARBA00022562"/>
    </source>
</evidence>
<feature type="compositionally biased region" description="Basic and acidic residues" evidence="6">
    <location>
        <begin position="464"/>
        <end position="474"/>
    </location>
</feature>
<keyword evidence="5" id="KW-0067">ATP-binding</keyword>